<reference evidence="1 2" key="1">
    <citation type="submission" date="2017-11" db="EMBL/GenBank/DDBJ databases">
        <title>Genome sequence of the oocydin A producing rhizobacterium Serratia plymuthica 4Rx5.</title>
        <authorList>
            <person name="Matilla M.A."/>
            <person name="Udaondo Z."/>
            <person name="Salmond G.P.C."/>
        </authorList>
    </citation>
    <scope>NUCLEOTIDE SEQUENCE [LARGE SCALE GENOMIC DNA]</scope>
    <source>
        <strain evidence="1 2">4Rx5</strain>
    </source>
</reference>
<proteinExistence type="predicted"/>
<dbReference type="AlphaFoldDB" id="A0A318NZG9"/>
<organism evidence="1 2">
    <name type="scientific">Serratia plymuthica</name>
    <dbReference type="NCBI Taxonomy" id="82996"/>
    <lineage>
        <taxon>Bacteria</taxon>
        <taxon>Pseudomonadati</taxon>
        <taxon>Pseudomonadota</taxon>
        <taxon>Gammaproteobacteria</taxon>
        <taxon>Enterobacterales</taxon>
        <taxon>Yersiniaceae</taxon>
        <taxon>Serratia</taxon>
    </lineage>
</organism>
<sequence length="131" mass="14851">MVTTLMEIKGNDAKRALWTLIEMELRKEISLKLPDGLMKSILNGVGYKDLVAFLTVHNPVERERLLRLLPAGLVSVVVLHDFNYKVILNHLKENHIENKINNFILAKVMAKSSVTWGVFLNTAPIVYLIVS</sequence>
<dbReference type="EMBL" id="PESE01000008">
    <property type="protein sequence ID" value="PYD36986.1"/>
    <property type="molecule type" value="Genomic_DNA"/>
</dbReference>
<name>A0A318NZG9_SERPL</name>
<evidence type="ECO:0000313" key="1">
    <source>
        <dbReference type="EMBL" id="PYD36986.1"/>
    </source>
</evidence>
<dbReference type="Proteomes" id="UP000248196">
    <property type="component" value="Unassembled WGS sequence"/>
</dbReference>
<comment type="caution">
    <text evidence="1">The sequence shown here is derived from an EMBL/GenBank/DDBJ whole genome shotgun (WGS) entry which is preliminary data.</text>
</comment>
<protein>
    <submittedName>
        <fullName evidence="1">Uncharacterized protein</fullName>
    </submittedName>
</protein>
<gene>
    <name evidence="1" type="ORF">CT690_21220</name>
</gene>
<accession>A0A318NZG9</accession>
<evidence type="ECO:0000313" key="2">
    <source>
        <dbReference type="Proteomes" id="UP000248196"/>
    </source>
</evidence>